<name>A0A220UQS2_9GAMM</name>
<organism evidence="2 3">
    <name type="scientific">Shewanella bicestrii</name>
    <dbReference type="NCBI Taxonomy" id="2018305"/>
    <lineage>
        <taxon>Bacteria</taxon>
        <taxon>Pseudomonadati</taxon>
        <taxon>Pseudomonadota</taxon>
        <taxon>Gammaproteobacteria</taxon>
        <taxon>Alteromonadales</taxon>
        <taxon>Shewanellaceae</taxon>
        <taxon>Shewanella</taxon>
    </lineage>
</organism>
<dbReference type="EMBL" id="CP022358">
    <property type="protein sequence ID" value="ASK70509.1"/>
    <property type="molecule type" value="Genomic_DNA"/>
</dbReference>
<proteinExistence type="predicted"/>
<dbReference type="AlphaFoldDB" id="A0A220UQS2"/>
<accession>A0A220UQS2</accession>
<reference evidence="2 3" key="1">
    <citation type="submission" date="2017-07" db="EMBL/GenBank/DDBJ databases">
        <title>Phenotypical and genomic characterization of a clinical isolate of Shewanella bicestrii sp. nov. producing an extended-spectrum beta-lactamase and a new oxacillinase variant.</title>
        <authorList>
            <person name="Jousset A.B."/>
            <person name="Bonnin R.A."/>
            <person name="Girlich D."/>
            <person name="Dabos L."/>
            <person name="Potron A."/>
            <person name="Dortet L."/>
            <person name="Glaser P."/>
            <person name="Naas T."/>
        </authorList>
    </citation>
    <scope>NUCLEOTIDE SEQUENCE [LARGE SCALE GENOMIC DNA]</scope>
    <source>
        <strain evidence="2 3">JAB-1</strain>
    </source>
</reference>
<evidence type="ECO:0000256" key="1">
    <source>
        <dbReference type="SAM" id="MobiDB-lite"/>
    </source>
</evidence>
<feature type="region of interest" description="Disordered" evidence="1">
    <location>
        <begin position="1"/>
        <end position="58"/>
    </location>
</feature>
<protein>
    <submittedName>
        <fullName evidence="2">Uncharacterized protein</fullName>
    </submittedName>
</protein>
<evidence type="ECO:0000313" key="3">
    <source>
        <dbReference type="Proteomes" id="UP000198367"/>
    </source>
</evidence>
<dbReference type="Proteomes" id="UP000198367">
    <property type="component" value="Chromosome"/>
</dbReference>
<dbReference type="KEGG" id="sbj:CF168_17490"/>
<dbReference type="RefSeq" id="WP_089068480.1">
    <property type="nucleotide sequence ID" value="NZ_CP022358.1"/>
</dbReference>
<evidence type="ECO:0000313" key="2">
    <source>
        <dbReference type="EMBL" id="ASK70509.1"/>
    </source>
</evidence>
<keyword evidence="3" id="KW-1185">Reference proteome</keyword>
<feature type="compositionally biased region" description="Polar residues" evidence="1">
    <location>
        <begin position="42"/>
        <end position="55"/>
    </location>
</feature>
<gene>
    <name evidence="2" type="ORF">CF168_17490</name>
</gene>
<sequence length="113" mass="11734">MLMQVLPPSSDSSPLGTKRSVPHNETASVPAKELKTELKSGTGPQESSDNKTQTEVGALQSFAHGALGLAEPQGCESVHEPKASSQENVQGYYKAGQLLKAAATVGSVIALFV</sequence>